<gene>
    <name evidence="8" type="ORF">EDS130_LOCUS44104</name>
    <name evidence="7" type="ORF">XAT740_LOCUS25541</name>
</gene>
<reference evidence="8" key="1">
    <citation type="submission" date="2021-02" db="EMBL/GenBank/DDBJ databases">
        <authorList>
            <person name="Nowell W R."/>
        </authorList>
    </citation>
    <scope>NUCLEOTIDE SEQUENCE</scope>
</reference>
<feature type="transmembrane region" description="Helical" evidence="5">
    <location>
        <begin position="98"/>
        <end position="116"/>
    </location>
</feature>
<comment type="subcellular location">
    <subcellularLocation>
        <location evidence="1">Membrane</location>
    </subcellularLocation>
</comment>
<dbReference type="InterPro" id="IPR000276">
    <property type="entry name" value="GPCR_Rhodpsn"/>
</dbReference>
<comment type="caution">
    <text evidence="8">The sequence shown here is derived from an EMBL/GenBank/DDBJ whole genome shotgun (WGS) entry which is preliminary data.</text>
</comment>
<dbReference type="SUPFAM" id="SSF81321">
    <property type="entry name" value="Family A G protein-coupled receptor-like"/>
    <property type="match status" value="1"/>
</dbReference>
<evidence type="ECO:0000256" key="2">
    <source>
        <dbReference type="ARBA" id="ARBA00022692"/>
    </source>
</evidence>
<accession>A0A815ULR7</accession>
<dbReference type="PANTHER" id="PTHR46641:SF18">
    <property type="entry name" value="G-PROTEIN COUPLED RECEPTORS FAMILY 1 PROFILE DOMAIN-CONTAINING PROTEIN"/>
    <property type="match status" value="1"/>
</dbReference>
<evidence type="ECO:0000256" key="3">
    <source>
        <dbReference type="ARBA" id="ARBA00022989"/>
    </source>
</evidence>
<dbReference type="InterPro" id="IPR017452">
    <property type="entry name" value="GPCR_Rhodpsn_7TM"/>
</dbReference>
<evidence type="ECO:0000313" key="9">
    <source>
        <dbReference type="Proteomes" id="UP000663828"/>
    </source>
</evidence>
<dbReference type="GO" id="GO:0016020">
    <property type="term" value="C:membrane"/>
    <property type="evidence" value="ECO:0007669"/>
    <property type="project" value="UniProtKB-SubCell"/>
</dbReference>
<evidence type="ECO:0000313" key="7">
    <source>
        <dbReference type="EMBL" id="CAF1237168.1"/>
    </source>
</evidence>
<proteinExistence type="predicted"/>
<sequence length="329" mass="37490">MSSLYSNDTLISILNNAAAQINRYFALFIFFFGIGGNILNILVLGQRNFRSNPCALFFLVSSIANIISILAGLTSRMLSGWTIDLTNTITWLCIFRTFVAWVSRTFSMWIIALASLDRWLLTSINNYRRQMSTLKNAYRAMIIIFILSILVFIQLFFCFAANIPNTPSKCYGKTETCRLITDITYTLIIHAIPIFLMFLFGTMTISNIRSRQQRIQPQEIISTMATNIQVRRLKGIDQHLLLVLLMQVIVLSVFTMPGGIQRLYSTFTLTFSKSPLQQAIENLIYNIVALLTSLATGASFYIFTLCGGKLYRNAVRDLIYTVFRKVKCR</sequence>
<dbReference type="Pfam" id="PF00001">
    <property type="entry name" value="7tm_1"/>
    <property type="match status" value="1"/>
</dbReference>
<dbReference type="OrthoDB" id="10003419at2759"/>
<dbReference type="AlphaFoldDB" id="A0A815ULR7"/>
<dbReference type="EMBL" id="CAJNOR010002030">
    <property type="protein sequence ID" value="CAF1237168.1"/>
    <property type="molecule type" value="Genomic_DNA"/>
</dbReference>
<evidence type="ECO:0000313" key="10">
    <source>
        <dbReference type="Proteomes" id="UP000663852"/>
    </source>
</evidence>
<feature type="transmembrane region" description="Helical" evidence="5">
    <location>
        <begin position="56"/>
        <end position="78"/>
    </location>
</feature>
<dbReference type="Proteomes" id="UP000663852">
    <property type="component" value="Unassembled WGS sequence"/>
</dbReference>
<evidence type="ECO:0000256" key="4">
    <source>
        <dbReference type="ARBA" id="ARBA00023136"/>
    </source>
</evidence>
<feature type="transmembrane region" description="Helical" evidence="5">
    <location>
        <begin position="24"/>
        <end position="44"/>
    </location>
</feature>
<feature type="transmembrane region" description="Helical" evidence="5">
    <location>
        <begin position="240"/>
        <end position="264"/>
    </location>
</feature>
<evidence type="ECO:0000313" key="8">
    <source>
        <dbReference type="EMBL" id="CAF1524467.1"/>
    </source>
</evidence>
<feature type="transmembrane region" description="Helical" evidence="5">
    <location>
        <begin position="183"/>
        <end position="205"/>
    </location>
</feature>
<keyword evidence="9" id="KW-1185">Reference proteome</keyword>
<evidence type="ECO:0000256" key="5">
    <source>
        <dbReference type="SAM" id="Phobius"/>
    </source>
</evidence>
<dbReference type="Proteomes" id="UP000663828">
    <property type="component" value="Unassembled WGS sequence"/>
</dbReference>
<feature type="domain" description="G-protein coupled receptors family 1 profile" evidence="6">
    <location>
        <begin position="36"/>
        <end position="303"/>
    </location>
</feature>
<keyword evidence="4 5" id="KW-0472">Membrane</keyword>
<feature type="transmembrane region" description="Helical" evidence="5">
    <location>
        <begin position="137"/>
        <end position="163"/>
    </location>
</feature>
<organism evidence="8 10">
    <name type="scientific">Adineta ricciae</name>
    <name type="common">Rotifer</name>
    <dbReference type="NCBI Taxonomy" id="249248"/>
    <lineage>
        <taxon>Eukaryota</taxon>
        <taxon>Metazoa</taxon>
        <taxon>Spiralia</taxon>
        <taxon>Gnathifera</taxon>
        <taxon>Rotifera</taxon>
        <taxon>Eurotatoria</taxon>
        <taxon>Bdelloidea</taxon>
        <taxon>Adinetida</taxon>
        <taxon>Adinetidae</taxon>
        <taxon>Adineta</taxon>
    </lineage>
</organism>
<name>A0A815ULR7_ADIRI</name>
<keyword evidence="3 5" id="KW-1133">Transmembrane helix</keyword>
<dbReference type="InterPro" id="IPR052954">
    <property type="entry name" value="GPCR-Ligand_Int"/>
</dbReference>
<dbReference type="GO" id="GO:0004930">
    <property type="term" value="F:G protein-coupled receptor activity"/>
    <property type="evidence" value="ECO:0007669"/>
    <property type="project" value="InterPro"/>
</dbReference>
<evidence type="ECO:0000256" key="1">
    <source>
        <dbReference type="ARBA" id="ARBA00004370"/>
    </source>
</evidence>
<evidence type="ECO:0000259" key="6">
    <source>
        <dbReference type="PROSITE" id="PS50262"/>
    </source>
</evidence>
<protein>
    <recommendedName>
        <fullName evidence="6">G-protein coupled receptors family 1 profile domain-containing protein</fullName>
    </recommendedName>
</protein>
<dbReference type="PANTHER" id="PTHR46641">
    <property type="entry name" value="FMRFAMIDE RECEPTOR-RELATED"/>
    <property type="match status" value="1"/>
</dbReference>
<dbReference type="Gene3D" id="1.20.1070.10">
    <property type="entry name" value="Rhodopsin 7-helix transmembrane proteins"/>
    <property type="match status" value="1"/>
</dbReference>
<dbReference type="EMBL" id="CAJNOJ010000805">
    <property type="protein sequence ID" value="CAF1524467.1"/>
    <property type="molecule type" value="Genomic_DNA"/>
</dbReference>
<keyword evidence="2 5" id="KW-0812">Transmembrane</keyword>
<dbReference type="PROSITE" id="PS50262">
    <property type="entry name" value="G_PROTEIN_RECEP_F1_2"/>
    <property type="match status" value="1"/>
</dbReference>
<feature type="transmembrane region" description="Helical" evidence="5">
    <location>
        <begin position="284"/>
        <end position="306"/>
    </location>
</feature>